<dbReference type="Proteomes" id="UP001497700">
    <property type="component" value="Unassembled WGS sequence"/>
</dbReference>
<comment type="caution">
    <text evidence="1">The sequence shown here is derived from an EMBL/GenBank/DDBJ whole genome shotgun (WGS) entry which is preliminary data.</text>
</comment>
<keyword evidence="2" id="KW-1185">Reference proteome</keyword>
<dbReference type="EMBL" id="MU393708">
    <property type="protein sequence ID" value="KAI4858643.1"/>
    <property type="molecule type" value="Genomic_DNA"/>
</dbReference>
<reference evidence="1 2" key="1">
    <citation type="journal article" date="2022" name="New Phytol.">
        <title>Ecological generalism drives hyperdiversity of secondary metabolite gene clusters in xylarialean endophytes.</title>
        <authorList>
            <person name="Franco M.E.E."/>
            <person name="Wisecaver J.H."/>
            <person name="Arnold A.E."/>
            <person name="Ju Y.M."/>
            <person name="Slot J.C."/>
            <person name="Ahrendt S."/>
            <person name="Moore L.P."/>
            <person name="Eastman K.E."/>
            <person name="Scott K."/>
            <person name="Konkel Z."/>
            <person name="Mondo S.J."/>
            <person name="Kuo A."/>
            <person name="Hayes R.D."/>
            <person name="Haridas S."/>
            <person name="Andreopoulos B."/>
            <person name="Riley R."/>
            <person name="LaButti K."/>
            <person name="Pangilinan J."/>
            <person name="Lipzen A."/>
            <person name="Amirebrahimi M."/>
            <person name="Yan J."/>
            <person name="Adam C."/>
            <person name="Keymanesh K."/>
            <person name="Ng V."/>
            <person name="Louie K."/>
            <person name="Northen T."/>
            <person name="Drula E."/>
            <person name="Henrissat B."/>
            <person name="Hsieh H.M."/>
            <person name="Youens-Clark K."/>
            <person name="Lutzoni F."/>
            <person name="Miadlikowska J."/>
            <person name="Eastwood D.C."/>
            <person name="Hamelin R.C."/>
            <person name="Grigoriev I.V."/>
            <person name="U'Ren J.M."/>
        </authorList>
    </citation>
    <scope>NUCLEOTIDE SEQUENCE [LARGE SCALE GENOMIC DNA]</scope>
    <source>
        <strain evidence="1 2">CBS 119005</strain>
    </source>
</reference>
<sequence>MPSPTIYYNDLWACRRLHGANEWCNFVVPQALRQTPLSNNQDSDLLRLPNEILLLIFSYSDPFGKLFLALTCKQLLSLSTMTTWRIPSAGRHHANLISGCPGMLGLQRVLVPQKASRKRKNTASLCCDCYRYQPRKESYWERVRESFPFSDEACRYLKGYHYKVGDWCHPETCLFQCPGCWCEERTRLYG</sequence>
<evidence type="ECO:0000313" key="1">
    <source>
        <dbReference type="EMBL" id="KAI4858643.1"/>
    </source>
</evidence>
<evidence type="ECO:0000313" key="2">
    <source>
        <dbReference type="Proteomes" id="UP001497700"/>
    </source>
</evidence>
<proteinExistence type="predicted"/>
<accession>A0ACB9YI75</accession>
<gene>
    <name evidence="1" type="ORF">F4820DRAFT_442048</name>
</gene>
<organism evidence="1 2">
    <name type="scientific">Hypoxylon rubiginosum</name>
    <dbReference type="NCBI Taxonomy" id="110542"/>
    <lineage>
        <taxon>Eukaryota</taxon>
        <taxon>Fungi</taxon>
        <taxon>Dikarya</taxon>
        <taxon>Ascomycota</taxon>
        <taxon>Pezizomycotina</taxon>
        <taxon>Sordariomycetes</taxon>
        <taxon>Xylariomycetidae</taxon>
        <taxon>Xylariales</taxon>
        <taxon>Hypoxylaceae</taxon>
        <taxon>Hypoxylon</taxon>
    </lineage>
</organism>
<name>A0ACB9YI75_9PEZI</name>
<protein>
    <submittedName>
        <fullName evidence="1">Uncharacterized protein</fullName>
    </submittedName>
</protein>